<dbReference type="EMBL" id="MPDP01000269">
    <property type="protein sequence ID" value="KAK1462885.1"/>
    <property type="molecule type" value="Genomic_DNA"/>
</dbReference>
<feature type="transmembrane region" description="Helical" evidence="1">
    <location>
        <begin position="52"/>
        <end position="69"/>
    </location>
</feature>
<gene>
    <name evidence="2" type="ORF">CCUS01_08477</name>
</gene>
<evidence type="ECO:0000256" key="1">
    <source>
        <dbReference type="SAM" id="Phobius"/>
    </source>
</evidence>
<keyword evidence="3" id="KW-1185">Reference proteome</keyword>
<dbReference type="Proteomes" id="UP001239213">
    <property type="component" value="Unassembled WGS sequence"/>
</dbReference>
<evidence type="ECO:0000313" key="3">
    <source>
        <dbReference type="Proteomes" id="UP001239213"/>
    </source>
</evidence>
<accession>A0AAI9UTN2</accession>
<name>A0AAI9UTN2_9PEZI</name>
<keyword evidence="1" id="KW-0812">Transmembrane</keyword>
<protein>
    <submittedName>
        <fullName evidence="2">Uncharacterized protein</fullName>
    </submittedName>
</protein>
<proteinExistence type="predicted"/>
<sequence length="79" mass="9020">MIHQRDLGLIPRPCPGTRLGNLESGRDTLALSPDLPQSSRITRRIKVSRRRLSFLWLAKYGHVSLFYGVRITTRSILFG</sequence>
<keyword evidence="1" id="KW-0472">Membrane</keyword>
<comment type="caution">
    <text evidence="2">The sequence shown here is derived from an EMBL/GenBank/DDBJ whole genome shotgun (WGS) entry which is preliminary data.</text>
</comment>
<keyword evidence="1" id="KW-1133">Transmembrane helix</keyword>
<evidence type="ECO:0000313" key="2">
    <source>
        <dbReference type="EMBL" id="KAK1462885.1"/>
    </source>
</evidence>
<dbReference type="AlphaFoldDB" id="A0AAI9UTN2"/>
<organism evidence="2 3">
    <name type="scientific">Colletotrichum cuscutae</name>
    <dbReference type="NCBI Taxonomy" id="1209917"/>
    <lineage>
        <taxon>Eukaryota</taxon>
        <taxon>Fungi</taxon>
        <taxon>Dikarya</taxon>
        <taxon>Ascomycota</taxon>
        <taxon>Pezizomycotina</taxon>
        <taxon>Sordariomycetes</taxon>
        <taxon>Hypocreomycetidae</taxon>
        <taxon>Glomerellales</taxon>
        <taxon>Glomerellaceae</taxon>
        <taxon>Colletotrichum</taxon>
        <taxon>Colletotrichum acutatum species complex</taxon>
    </lineage>
</organism>
<reference evidence="2" key="1">
    <citation type="submission" date="2016-11" db="EMBL/GenBank/DDBJ databases">
        <title>The genome sequence of Colletotrichum cuscutae.</title>
        <authorList>
            <person name="Baroncelli R."/>
        </authorList>
    </citation>
    <scope>NUCLEOTIDE SEQUENCE</scope>
    <source>
        <strain evidence="2">IMI 304802</strain>
    </source>
</reference>